<dbReference type="AlphaFoldDB" id="A0A0D2KMJ0"/>
<evidence type="ECO:0000313" key="2">
    <source>
        <dbReference type="EMBL" id="KIX97883.1"/>
    </source>
</evidence>
<dbReference type="GeneID" id="27712407"/>
<dbReference type="EMBL" id="KN848073">
    <property type="protein sequence ID" value="KIX97883.1"/>
    <property type="molecule type" value="Genomic_DNA"/>
</dbReference>
<organism evidence="2 3">
    <name type="scientific">Fonsecaea multimorphosa CBS 102226</name>
    <dbReference type="NCBI Taxonomy" id="1442371"/>
    <lineage>
        <taxon>Eukaryota</taxon>
        <taxon>Fungi</taxon>
        <taxon>Dikarya</taxon>
        <taxon>Ascomycota</taxon>
        <taxon>Pezizomycotina</taxon>
        <taxon>Eurotiomycetes</taxon>
        <taxon>Chaetothyriomycetidae</taxon>
        <taxon>Chaetothyriales</taxon>
        <taxon>Herpotrichiellaceae</taxon>
        <taxon>Fonsecaea</taxon>
    </lineage>
</organism>
<dbReference type="Proteomes" id="UP000053411">
    <property type="component" value="Unassembled WGS sequence"/>
</dbReference>
<keyword evidence="3" id="KW-1185">Reference proteome</keyword>
<protein>
    <submittedName>
        <fullName evidence="2">Uncharacterized protein</fullName>
    </submittedName>
</protein>
<name>A0A0D2KMJ0_9EURO</name>
<evidence type="ECO:0000256" key="1">
    <source>
        <dbReference type="SAM" id="MobiDB-lite"/>
    </source>
</evidence>
<feature type="region of interest" description="Disordered" evidence="1">
    <location>
        <begin position="186"/>
        <end position="227"/>
    </location>
</feature>
<feature type="region of interest" description="Disordered" evidence="1">
    <location>
        <begin position="75"/>
        <end position="97"/>
    </location>
</feature>
<dbReference type="RefSeq" id="XP_016632006.1">
    <property type="nucleotide sequence ID" value="XM_016777161.1"/>
</dbReference>
<accession>A0A0D2KMJ0</accession>
<proteinExistence type="predicted"/>
<sequence>MLSQLWSRINRDNIPCHYRSLTDPADSDWRCETYLYHCCAHYTNPHCCHYWYPRTYSRWRDECEFITPEAYFAIPQDQGSRPRPRPPLEPEPDLWTTTPTPSAAAAAAAAVSARSVRRAWWRAIKRVGGRVVRRARVYCFGRESVERREFEDRVRKRKRVIRRREGRVMGAVERGYLGMGLWRCREEEEEEEGEDQNDEDGDVEEEEEDEGQDGDEESRNCDHDDNNHNHNYTYSYSYGFGFSAGGGPGFVNETGGPRSRWEVKPRDAGGQGSSSTQMDRSGGKRKRAGEE</sequence>
<feature type="compositionally biased region" description="Acidic residues" evidence="1">
    <location>
        <begin position="187"/>
        <end position="216"/>
    </location>
</feature>
<reference evidence="2 3" key="1">
    <citation type="submission" date="2015-01" db="EMBL/GenBank/DDBJ databases">
        <title>The Genome Sequence of Fonsecaea multimorphosa CBS 102226.</title>
        <authorList>
            <consortium name="The Broad Institute Genomics Platform"/>
            <person name="Cuomo C."/>
            <person name="de Hoog S."/>
            <person name="Gorbushina A."/>
            <person name="Stielow B."/>
            <person name="Teixiera M."/>
            <person name="Abouelleil A."/>
            <person name="Chapman S.B."/>
            <person name="Priest M."/>
            <person name="Young S.K."/>
            <person name="Wortman J."/>
            <person name="Nusbaum C."/>
            <person name="Birren B."/>
        </authorList>
    </citation>
    <scope>NUCLEOTIDE SEQUENCE [LARGE SCALE GENOMIC DNA]</scope>
    <source>
        <strain evidence="2 3">CBS 102226</strain>
    </source>
</reference>
<evidence type="ECO:0000313" key="3">
    <source>
        <dbReference type="Proteomes" id="UP000053411"/>
    </source>
</evidence>
<gene>
    <name evidence="2" type="ORF">Z520_06661</name>
</gene>
<dbReference type="VEuPathDB" id="FungiDB:Z520_06661"/>
<feature type="region of interest" description="Disordered" evidence="1">
    <location>
        <begin position="239"/>
        <end position="291"/>
    </location>
</feature>
<dbReference type="OrthoDB" id="10479527at2759"/>
<feature type="compositionally biased region" description="Basic and acidic residues" evidence="1">
    <location>
        <begin position="217"/>
        <end position="227"/>
    </location>
</feature>